<dbReference type="AlphaFoldDB" id="A0AAV1HY12"/>
<organism evidence="1 2">
    <name type="scientific">Coccomyxa viridis</name>
    <dbReference type="NCBI Taxonomy" id="1274662"/>
    <lineage>
        <taxon>Eukaryota</taxon>
        <taxon>Viridiplantae</taxon>
        <taxon>Chlorophyta</taxon>
        <taxon>core chlorophytes</taxon>
        <taxon>Trebouxiophyceae</taxon>
        <taxon>Trebouxiophyceae incertae sedis</taxon>
        <taxon>Coccomyxaceae</taxon>
        <taxon>Coccomyxa</taxon>
    </lineage>
</organism>
<comment type="caution">
    <text evidence="1">The sequence shown here is derived from an EMBL/GenBank/DDBJ whole genome shotgun (WGS) entry which is preliminary data.</text>
</comment>
<keyword evidence="2" id="KW-1185">Reference proteome</keyword>
<accession>A0AAV1HY12</accession>
<evidence type="ECO:0000313" key="2">
    <source>
        <dbReference type="Proteomes" id="UP001314263"/>
    </source>
</evidence>
<gene>
    <name evidence="1" type="ORF">CVIRNUC_002868</name>
</gene>
<reference evidence="1 2" key="1">
    <citation type="submission" date="2023-10" db="EMBL/GenBank/DDBJ databases">
        <authorList>
            <person name="Maclean D."/>
            <person name="Macfadyen A."/>
        </authorList>
    </citation>
    <scope>NUCLEOTIDE SEQUENCE [LARGE SCALE GENOMIC DNA]</scope>
</reference>
<name>A0AAV1HY12_9CHLO</name>
<protein>
    <submittedName>
        <fullName evidence="1">Uncharacterized protein</fullName>
    </submittedName>
</protein>
<dbReference type="Proteomes" id="UP001314263">
    <property type="component" value="Unassembled WGS sequence"/>
</dbReference>
<dbReference type="EMBL" id="CAUYUE010000004">
    <property type="protein sequence ID" value="CAK0761519.1"/>
    <property type="molecule type" value="Genomic_DNA"/>
</dbReference>
<sequence length="121" mass="13364">MEYDLDSACGTCNGTNTDDSEAMPFPEECAFVPELHQATQAYGKALLVSHRCVVCIVKSLIDAILELPGCHRTITLALRELEEVDYTLKNIHAKIRFLPGTYDKKVTLTTCTEGIQAFPEA</sequence>
<proteinExistence type="predicted"/>
<evidence type="ECO:0000313" key="1">
    <source>
        <dbReference type="EMBL" id="CAK0761519.1"/>
    </source>
</evidence>